<evidence type="ECO:0000256" key="1">
    <source>
        <dbReference type="ARBA" id="ARBA00006484"/>
    </source>
</evidence>
<gene>
    <name evidence="4" type="ORF">PG991_009665</name>
</gene>
<dbReference type="EMBL" id="JAQQWI010000015">
    <property type="protein sequence ID" value="KAK8012290.1"/>
    <property type="molecule type" value="Genomic_DNA"/>
</dbReference>
<accession>A0ABR1RHF9</accession>
<dbReference type="Gene3D" id="3.40.50.720">
    <property type="entry name" value="NAD(P)-binding Rossmann-like Domain"/>
    <property type="match status" value="1"/>
</dbReference>
<dbReference type="InterPro" id="IPR002347">
    <property type="entry name" value="SDR_fam"/>
</dbReference>
<dbReference type="PRINTS" id="PR00081">
    <property type="entry name" value="GDHRDH"/>
</dbReference>
<dbReference type="PANTHER" id="PTHR24320">
    <property type="entry name" value="RETINOL DEHYDROGENASE"/>
    <property type="match status" value="1"/>
</dbReference>
<keyword evidence="3" id="KW-0560">Oxidoreductase</keyword>
<keyword evidence="5" id="KW-1185">Reference proteome</keyword>
<evidence type="ECO:0008006" key="6">
    <source>
        <dbReference type="Google" id="ProtNLM"/>
    </source>
</evidence>
<evidence type="ECO:0000256" key="3">
    <source>
        <dbReference type="ARBA" id="ARBA00023002"/>
    </source>
</evidence>
<dbReference type="SUPFAM" id="SSF51735">
    <property type="entry name" value="NAD(P)-binding Rossmann-fold domains"/>
    <property type="match status" value="1"/>
</dbReference>
<evidence type="ECO:0000313" key="4">
    <source>
        <dbReference type="EMBL" id="KAK8012290.1"/>
    </source>
</evidence>
<comment type="similarity">
    <text evidence="1">Belongs to the short-chain dehydrogenases/reductases (SDR) family.</text>
</comment>
<name>A0ABR1RHF9_9PEZI</name>
<keyword evidence="2" id="KW-0521">NADP</keyword>
<dbReference type="Pfam" id="PF00106">
    <property type="entry name" value="adh_short"/>
    <property type="match status" value="1"/>
</dbReference>
<evidence type="ECO:0000313" key="5">
    <source>
        <dbReference type="Proteomes" id="UP001396898"/>
    </source>
</evidence>
<organism evidence="4 5">
    <name type="scientific">Apiospora marii</name>
    <dbReference type="NCBI Taxonomy" id="335849"/>
    <lineage>
        <taxon>Eukaryota</taxon>
        <taxon>Fungi</taxon>
        <taxon>Dikarya</taxon>
        <taxon>Ascomycota</taxon>
        <taxon>Pezizomycotina</taxon>
        <taxon>Sordariomycetes</taxon>
        <taxon>Xylariomycetidae</taxon>
        <taxon>Amphisphaeriales</taxon>
        <taxon>Apiosporaceae</taxon>
        <taxon>Apiospora</taxon>
    </lineage>
</organism>
<proteinExistence type="inferred from homology"/>
<dbReference type="PANTHER" id="PTHR24320:SF236">
    <property type="entry name" value="SHORT-CHAIN DEHYDROGENASE-RELATED"/>
    <property type="match status" value="1"/>
</dbReference>
<dbReference type="Proteomes" id="UP001396898">
    <property type="component" value="Unassembled WGS sequence"/>
</dbReference>
<dbReference type="InterPro" id="IPR036291">
    <property type="entry name" value="NAD(P)-bd_dom_sf"/>
</dbReference>
<protein>
    <recommendedName>
        <fullName evidence="6">NAD(P)-binding protein</fullName>
    </recommendedName>
</protein>
<comment type="caution">
    <text evidence="4">The sequence shown here is derived from an EMBL/GenBank/DDBJ whole genome shotgun (WGS) entry which is preliminary data.</text>
</comment>
<evidence type="ECO:0000256" key="2">
    <source>
        <dbReference type="ARBA" id="ARBA00022857"/>
    </source>
</evidence>
<reference evidence="4 5" key="1">
    <citation type="submission" date="2023-01" db="EMBL/GenBank/DDBJ databases">
        <title>Analysis of 21 Apiospora genomes using comparative genomics revels a genus with tremendous synthesis potential of carbohydrate active enzymes and secondary metabolites.</title>
        <authorList>
            <person name="Sorensen T."/>
        </authorList>
    </citation>
    <scope>NUCLEOTIDE SEQUENCE [LARGE SCALE GENOMIC DNA]</scope>
    <source>
        <strain evidence="4 5">CBS 20057</strain>
    </source>
</reference>
<sequence length="327" mass="35179">MGAQWSQFFPPTPTFTEGDVGTQEGRVFVITGGYSGIGFEISKVLYQHKGRVYIAGRSAAKANEAIKTIRETVPDNNGGSIEFLHLDLEDLSTIKTAAQDLSAKEAKIDVLWNNAGVSQPPIGSVSKQGFELQIAVNCLGPFLFTKLLWPLLEAGAAASALRSGSVRVLWPSSQFMELSAPTGGIVMAELLNPPPDKARNYANSKTGNLFLATEFAKRLGSHSGIVSAAYNPGAASTNLFRHTPWLGIVARPLMHKAQRAALTALYAGLSENIKAETHNGCYVVPWGRISTSLRKDLQNATVGREDGGTGAASDFWDFCEEKTRDYA</sequence>